<proteinExistence type="predicted"/>
<sequence>MRTVLTCFLFLLSTHVFAEGPEVINVGGREVLLKQNGQWEYRSTDQFANTTDGRRVRIKKDGSWSYIGNASLKSNVQVRTSNLDIKLNKVVIETYKQKTQKSSRIKTQTVFHLKLNNSAQSKTTVNIRDSDVSQIEVKDNNGKVYPVLSIKADHSKLEPDRKTTLIVRAEKSPSIFDSVNLMQITLKAGLFGLQESITLSQRTIDFNEKNVDGFD</sequence>
<evidence type="ECO:0000313" key="1">
    <source>
        <dbReference type="EMBL" id="VAW51797.1"/>
    </source>
</evidence>
<dbReference type="EMBL" id="UOFE01000022">
    <property type="protein sequence ID" value="VAW51797.1"/>
    <property type="molecule type" value="Genomic_DNA"/>
</dbReference>
<name>A0A3B0WMG9_9ZZZZ</name>
<protein>
    <submittedName>
        <fullName evidence="1">Uncharacterized protein</fullName>
    </submittedName>
</protein>
<accession>A0A3B0WMG9</accession>
<organism evidence="1">
    <name type="scientific">hydrothermal vent metagenome</name>
    <dbReference type="NCBI Taxonomy" id="652676"/>
    <lineage>
        <taxon>unclassified sequences</taxon>
        <taxon>metagenomes</taxon>
        <taxon>ecological metagenomes</taxon>
    </lineage>
</organism>
<gene>
    <name evidence="1" type="ORF">MNBD_GAMMA05-83</name>
</gene>
<dbReference type="AlphaFoldDB" id="A0A3B0WMG9"/>
<reference evidence="1" key="1">
    <citation type="submission" date="2018-06" db="EMBL/GenBank/DDBJ databases">
        <authorList>
            <person name="Zhirakovskaya E."/>
        </authorList>
    </citation>
    <scope>NUCLEOTIDE SEQUENCE</scope>
</reference>